<dbReference type="AlphaFoldDB" id="D3MU45"/>
<evidence type="ECO:0000313" key="2">
    <source>
        <dbReference type="Proteomes" id="UP000004206"/>
    </source>
</evidence>
<evidence type="ECO:0008006" key="3">
    <source>
        <dbReference type="Google" id="ProtNLM"/>
    </source>
</evidence>
<gene>
    <name evidence="1" type="ORF">HMPREF0631_1351</name>
</gene>
<comment type="caution">
    <text evidence="1">The sequence shown here is derived from an EMBL/GenBank/DDBJ whole genome shotgun (WGS) entry which is preliminary data.</text>
</comment>
<dbReference type="RefSeq" id="WP_002844444.1">
    <property type="nucleotide sequence ID" value="NZ_ADJN01000065.1"/>
</dbReference>
<name>D3MU45_9FIRM</name>
<dbReference type="GeneID" id="79843454"/>
<reference evidence="1 2" key="1">
    <citation type="submission" date="2010-01" db="EMBL/GenBank/DDBJ databases">
        <authorList>
            <person name="Dodson R."/>
            <person name="Madupu R."/>
            <person name="Durkin A.S."/>
            <person name="Torralba M."/>
            <person name="Methe B."/>
            <person name="Sutton G.G."/>
            <person name="Strausberg R.L."/>
            <person name="Nelson K.E."/>
        </authorList>
    </citation>
    <scope>NUCLEOTIDE SEQUENCE [LARGE SCALE GENOMIC DNA]</scope>
    <source>
        <strain evidence="1 2">653-L</strain>
    </source>
</reference>
<protein>
    <recommendedName>
        <fullName evidence="3">ICEBs1 excisionase</fullName>
    </recommendedName>
</protein>
<dbReference type="Proteomes" id="UP000004206">
    <property type="component" value="Unassembled WGS sequence"/>
</dbReference>
<keyword evidence="2" id="KW-1185">Reference proteome</keyword>
<dbReference type="EMBL" id="ADJN01000065">
    <property type="protein sequence ID" value="EFD04327.1"/>
    <property type="molecule type" value="Genomic_DNA"/>
</dbReference>
<organism evidence="1 2">
    <name type="scientific">Peptostreptococcus anaerobius 653-L</name>
    <dbReference type="NCBI Taxonomy" id="596329"/>
    <lineage>
        <taxon>Bacteria</taxon>
        <taxon>Bacillati</taxon>
        <taxon>Bacillota</taxon>
        <taxon>Clostridia</taxon>
        <taxon>Peptostreptococcales</taxon>
        <taxon>Peptostreptococcaceae</taxon>
        <taxon>Peptostreptococcus</taxon>
    </lineage>
</organism>
<accession>D3MU45</accession>
<dbReference type="OrthoDB" id="3174733at2"/>
<sequence length="59" mass="7056">MSDQYLRVKDIEKILDRSESHAYGVIRKLNAELKSKGYHTESGRVPRKYFYERYGLECQ</sequence>
<evidence type="ECO:0000313" key="1">
    <source>
        <dbReference type="EMBL" id="EFD04327.1"/>
    </source>
</evidence>
<proteinExistence type="predicted"/>